<evidence type="ECO:0000313" key="14">
    <source>
        <dbReference type="EMBL" id="KAJ7955740.1"/>
    </source>
</evidence>
<evidence type="ECO:0000256" key="3">
    <source>
        <dbReference type="ARBA" id="ARBA00022692"/>
    </source>
</evidence>
<keyword evidence="7 14" id="KW-0675">Receptor</keyword>
<dbReference type="InterPro" id="IPR019594">
    <property type="entry name" value="Glu/Gly-bd"/>
</dbReference>
<feature type="transmembrane region" description="Helical" evidence="12">
    <location>
        <begin position="191"/>
        <end position="211"/>
    </location>
</feature>
<evidence type="ECO:0000256" key="8">
    <source>
        <dbReference type="ARBA" id="ARBA00023180"/>
    </source>
</evidence>
<feature type="transmembrane region" description="Helical" evidence="12">
    <location>
        <begin position="444"/>
        <end position="466"/>
    </location>
</feature>
<keyword evidence="6 12" id="KW-0472">Membrane</keyword>
<protein>
    <submittedName>
        <fullName evidence="14">Glutamate receptor-like protein</fullName>
    </submittedName>
</protein>
<evidence type="ECO:0000256" key="12">
    <source>
        <dbReference type="SAM" id="Phobius"/>
    </source>
</evidence>
<comment type="caution">
    <text evidence="14">The sequence shown here is derived from an EMBL/GenBank/DDBJ whole genome shotgun (WGS) entry which is preliminary data.</text>
</comment>
<dbReference type="Gene3D" id="3.40.190.10">
    <property type="entry name" value="Periplasmic binding protein-like II"/>
    <property type="match status" value="1"/>
</dbReference>
<sequence>MYEKSIKRPAMEINKLKFSSHNSSMANYLGCLLSCVVLLNLLQLKVVGSSATASTTPMEAITLRIGVPKKDSFTEFVNVEFNTQTNKYDVTGFCIDVFNAVLENITSFKISPEFKPYLDEKGKSAGSYDDLLHEIPKKTYDAVVGDVTILADRATYVDFTLPYTKTGVKMLVRVKYGRRLNMWIFLRPFSWDLWLAIIIFCIFIGGVILIMERNVNISEDSSPSSPLATPQREQLKIVSILWLPLSQVVIPQREMVAKNCSRFVLVVWLVLAFVLLQSYTASYSSMLTVDQLQPRYMSVKELIEKGHKVGYRNGSFVKNQLLVQRLKFDPSNVMPFGSIDEYRHALKSGIVSAIFVEVPYIKALLKKYGSKYVTVGPIYPTDGLGFAFPYNSNLTSYFSRAILNVTQSETIYQLEKKHFGSSTGALEAEDVDGEISSDSASPSLTAYSCGGLFMITGIATFLALLVSESVIWRKPFVMAKAYSQRYFSSARRRINNVSPTYGSSTTRRHVNSIDEGNVDGQSREDDHLESPSRTRDEGMIVEVRS</sequence>
<dbReference type="SMART" id="SM00079">
    <property type="entry name" value="PBPe"/>
    <property type="match status" value="1"/>
</dbReference>
<dbReference type="InterPro" id="IPR015683">
    <property type="entry name" value="Ionotropic_Glu_rcpt"/>
</dbReference>
<keyword evidence="4 12" id="KW-1133">Transmembrane helix</keyword>
<keyword evidence="8" id="KW-0325">Glycoprotein</keyword>
<evidence type="ECO:0000256" key="1">
    <source>
        <dbReference type="ARBA" id="ARBA00004141"/>
    </source>
</evidence>
<dbReference type="GO" id="GO:0016020">
    <property type="term" value="C:membrane"/>
    <property type="evidence" value="ECO:0007669"/>
    <property type="project" value="UniProtKB-SubCell"/>
</dbReference>
<keyword evidence="3 12" id="KW-0812">Transmembrane</keyword>
<keyword evidence="15" id="KW-1185">Reference proteome</keyword>
<evidence type="ECO:0000256" key="11">
    <source>
        <dbReference type="SAM" id="MobiDB-lite"/>
    </source>
</evidence>
<reference evidence="14" key="1">
    <citation type="journal article" date="2023" name="Science">
        <title>Elucidation of the pathway for biosynthesis of saponin adjuvants from the soapbark tree.</title>
        <authorList>
            <person name="Reed J."/>
            <person name="Orme A."/>
            <person name="El-Demerdash A."/>
            <person name="Owen C."/>
            <person name="Martin L.B.B."/>
            <person name="Misra R.C."/>
            <person name="Kikuchi S."/>
            <person name="Rejzek M."/>
            <person name="Martin A.C."/>
            <person name="Harkess A."/>
            <person name="Leebens-Mack J."/>
            <person name="Louveau T."/>
            <person name="Stephenson M.J."/>
            <person name="Osbourn A."/>
        </authorList>
    </citation>
    <scope>NUCLEOTIDE SEQUENCE</scope>
    <source>
        <strain evidence="14">S10</strain>
    </source>
</reference>
<feature type="domain" description="Ionotropic glutamate receptor C-terminal" evidence="13">
    <location>
        <begin position="62"/>
        <end position="421"/>
    </location>
</feature>
<feature type="transmembrane region" description="Helical" evidence="12">
    <location>
        <begin position="263"/>
        <end position="281"/>
    </location>
</feature>
<name>A0AAD7PI93_QUISA</name>
<evidence type="ECO:0000259" key="13">
    <source>
        <dbReference type="SMART" id="SM00079"/>
    </source>
</evidence>
<dbReference type="CDD" id="cd13686">
    <property type="entry name" value="GluR_Plant"/>
    <property type="match status" value="1"/>
</dbReference>
<dbReference type="SUPFAM" id="SSF53850">
    <property type="entry name" value="Periplasmic binding protein-like II"/>
    <property type="match status" value="1"/>
</dbReference>
<evidence type="ECO:0000313" key="15">
    <source>
        <dbReference type="Proteomes" id="UP001163823"/>
    </source>
</evidence>
<dbReference type="Pfam" id="PF00060">
    <property type="entry name" value="Lig_chan"/>
    <property type="match status" value="1"/>
</dbReference>
<evidence type="ECO:0000256" key="6">
    <source>
        <dbReference type="ARBA" id="ARBA00023136"/>
    </source>
</evidence>
<keyword evidence="2" id="KW-0813">Transport</keyword>
<evidence type="ECO:0000256" key="10">
    <source>
        <dbReference type="ARBA" id="ARBA00023303"/>
    </source>
</evidence>
<accession>A0AAD7PI93</accession>
<evidence type="ECO:0000256" key="5">
    <source>
        <dbReference type="ARBA" id="ARBA00023065"/>
    </source>
</evidence>
<comment type="subcellular location">
    <subcellularLocation>
        <location evidence="1">Membrane</location>
        <topology evidence="1">Multi-pass membrane protein</topology>
    </subcellularLocation>
</comment>
<dbReference type="KEGG" id="qsa:O6P43_022278"/>
<keyword evidence="10" id="KW-0407">Ion channel</keyword>
<evidence type="ECO:0000256" key="9">
    <source>
        <dbReference type="ARBA" id="ARBA00023286"/>
    </source>
</evidence>
<proteinExistence type="predicted"/>
<dbReference type="AlphaFoldDB" id="A0AAD7PI93"/>
<keyword evidence="5" id="KW-0406">Ion transport</keyword>
<evidence type="ECO:0000256" key="7">
    <source>
        <dbReference type="ARBA" id="ARBA00023170"/>
    </source>
</evidence>
<feature type="region of interest" description="Disordered" evidence="11">
    <location>
        <begin position="497"/>
        <end position="545"/>
    </location>
</feature>
<dbReference type="Gene3D" id="1.10.287.70">
    <property type="match status" value="1"/>
</dbReference>
<feature type="compositionally biased region" description="Basic and acidic residues" evidence="11">
    <location>
        <begin position="521"/>
        <end position="545"/>
    </location>
</feature>
<gene>
    <name evidence="14" type="ORF">O6P43_022278</name>
</gene>
<dbReference type="Pfam" id="PF10613">
    <property type="entry name" value="Lig_chan-Glu_bd"/>
    <property type="match status" value="1"/>
</dbReference>
<dbReference type="EMBL" id="JARAOO010000009">
    <property type="protein sequence ID" value="KAJ7955740.1"/>
    <property type="molecule type" value="Genomic_DNA"/>
</dbReference>
<dbReference type="InterPro" id="IPR001320">
    <property type="entry name" value="Iontro_rcpt_C"/>
</dbReference>
<dbReference type="GO" id="GO:0015276">
    <property type="term" value="F:ligand-gated monoatomic ion channel activity"/>
    <property type="evidence" value="ECO:0007669"/>
    <property type="project" value="InterPro"/>
</dbReference>
<dbReference type="FunFam" id="3.40.190.10:FF:000103">
    <property type="entry name" value="Glutamate receptor"/>
    <property type="match status" value="1"/>
</dbReference>
<evidence type="ECO:0000256" key="2">
    <source>
        <dbReference type="ARBA" id="ARBA00022448"/>
    </source>
</evidence>
<evidence type="ECO:0000256" key="4">
    <source>
        <dbReference type="ARBA" id="ARBA00022989"/>
    </source>
</evidence>
<keyword evidence="9" id="KW-1071">Ligand-gated ion channel</keyword>
<dbReference type="PANTHER" id="PTHR18966">
    <property type="entry name" value="IONOTROPIC GLUTAMATE RECEPTOR"/>
    <property type="match status" value="1"/>
</dbReference>
<dbReference type="Proteomes" id="UP001163823">
    <property type="component" value="Chromosome 9"/>
</dbReference>
<organism evidence="14 15">
    <name type="scientific">Quillaja saponaria</name>
    <name type="common">Soap bark tree</name>
    <dbReference type="NCBI Taxonomy" id="32244"/>
    <lineage>
        <taxon>Eukaryota</taxon>
        <taxon>Viridiplantae</taxon>
        <taxon>Streptophyta</taxon>
        <taxon>Embryophyta</taxon>
        <taxon>Tracheophyta</taxon>
        <taxon>Spermatophyta</taxon>
        <taxon>Magnoliopsida</taxon>
        <taxon>eudicotyledons</taxon>
        <taxon>Gunneridae</taxon>
        <taxon>Pentapetalae</taxon>
        <taxon>rosids</taxon>
        <taxon>fabids</taxon>
        <taxon>Fabales</taxon>
        <taxon>Quillajaceae</taxon>
        <taxon>Quillaja</taxon>
    </lineage>
</organism>